<evidence type="ECO:0000313" key="2">
    <source>
        <dbReference type="EMBL" id="KAJ1366421.1"/>
    </source>
</evidence>
<keyword evidence="1" id="KW-0732">Signal</keyword>
<feature type="signal peptide" evidence="1">
    <location>
        <begin position="1"/>
        <end position="25"/>
    </location>
</feature>
<feature type="chain" id="PRO_5042014466" evidence="1">
    <location>
        <begin position="26"/>
        <end position="97"/>
    </location>
</feature>
<sequence>MLMNPMVLMLVLPLVIMLIIPKMTANDPQLQKEIAEMQLPKMDMPDVSEMMANLFGGGTSKPKKKSNFRWTAEEKQVKREFDSKLVNSIFAHGFENC</sequence>
<dbReference type="EMBL" id="JAHQIW010005550">
    <property type="protein sequence ID" value="KAJ1366421.1"/>
    <property type="molecule type" value="Genomic_DNA"/>
</dbReference>
<evidence type="ECO:0000313" key="3">
    <source>
        <dbReference type="Proteomes" id="UP001196413"/>
    </source>
</evidence>
<gene>
    <name evidence="2" type="ORF">KIN20_027077</name>
</gene>
<evidence type="ECO:0000256" key="1">
    <source>
        <dbReference type="SAM" id="SignalP"/>
    </source>
</evidence>
<protein>
    <submittedName>
        <fullName evidence="2">Uncharacterized protein</fullName>
    </submittedName>
</protein>
<dbReference type="AlphaFoldDB" id="A0AAD5QYX9"/>
<keyword evidence="3" id="KW-1185">Reference proteome</keyword>
<name>A0AAD5QYX9_PARTN</name>
<proteinExistence type="predicted"/>
<comment type="caution">
    <text evidence="2">The sequence shown here is derived from an EMBL/GenBank/DDBJ whole genome shotgun (WGS) entry which is preliminary data.</text>
</comment>
<reference evidence="2" key="1">
    <citation type="submission" date="2021-06" db="EMBL/GenBank/DDBJ databases">
        <title>Parelaphostrongylus tenuis whole genome reference sequence.</title>
        <authorList>
            <person name="Garwood T.J."/>
            <person name="Larsen P.A."/>
            <person name="Fountain-Jones N.M."/>
            <person name="Garbe J.R."/>
            <person name="Macchietto M.G."/>
            <person name="Kania S.A."/>
            <person name="Gerhold R.W."/>
            <person name="Richards J.E."/>
            <person name="Wolf T.M."/>
        </authorList>
    </citation>
    <scope>NUCLEOTIDE SEQUENCE</scope>
    <source>
        <strain evidence="2">MNPRO001-30</strain>
        <tissue evidence="2">Meninges</tissue>
    </source>
</reference>
<dbReference type="Proteomes" id="UP001196413">
    <property type="component" value="Unassembled WGS sequence"/>
</dbReference>
<organism evidence="2 3">
    <name type="scientific">Parelaphostrongylus tenuis</name>
    <name type="common">Meningeal worm</name>
    <dbReference type="NCBI Taxonomy" id="148309"/>
    <lineage>
        <taxon>Eukaryota</taxon>
        <taxon>Metazoa</taxon>
        <taxon>Ecdysozoa</taxon>
        <taxon>Nematoda</taxon>
        <taxon>Chromadorea</taxon>
        <taxon>Rhabditida</taxon>
        <taxon>Rhabditina</taxon>
        <taxon>Rhabditomorpha</taxon>
        <taxon>Strongyloidea</taxon>
        <taxon>Metastrongylidae</taxon>
        <taxon>Parelaphostrongylus</taxon>
    </lineage>
</organism>
<accession>A0AAD5QYX9</accession>